<proteinExistence type="predicted"/>
<keyword evidence="2" id="KW-1185">Reference proteome</keyword>
<name>A0A4Y2HSB1_ARAVE</name>
<organism evidence="1 2">
    <name type="scientific">Araneus ventricosus</name>
    <name type="common">Orbweaver spider</name>
    <name type="synonym">Epeira ventricosa</name>
    <dbReference type="NCBI Taxonomy" id="182803"/>
    <lineage>
        <taxon>Eukaryota</taxon>
        <taxon>Metazoa</taxon>
        <taxon>Ecdysozoa</taxon>
        <taxon>Arthropoda</taxon>
        <taxon>Chelicerata</taxon>
        <taxon>Arachnida</taxon>
        <taxon>Araneae</taxon>
        <taxon>Araneomorphae</taxon>
        <taxon>Entelegynae</taxon>
        <taxon>Araneoidea</taxon>
        <taxon>Araneidae</taxon>
        <taxon>Araneus</taxon>
    </lineage>
</organism>
<evidence type="ECO:0000313" key="2">
    <source>
        <dbReference type="Proteomes" id="UP000499080"/>
    </source>
</evidence>
<accession>A0A4Y2HSB1</accession>
<evidence type="ECO:0000313" key="1">
    <source>
        <dbReference type="EMBL" id="GBM68162.1"/>
    </source>
</evidence>
<dbReference type="EMBL" id="BGPR01002125">
    <property type="protein sequence ID" value="GBM68162.1"/>
    <property type="molecule type" value="Genomic_DNA"/>
</dbReference>
<sequence length="171" mass="19451">MSGRIRWSGRCQQHDPFSEPLQLGLWQSIGALRLRNRLTHVVGDFVELPILVRPNTPANHDERRNGQHRLFSKVLWQQSLTSIGGELPYRFSLPKKSYLLLFFFPAKNLCLQSLSQKKSLAFHHAPDILNHPGRIAKPRQTARFFKTGKGTVIIKTFLAKEANLAKSNLSG</sequence>
<comment type="caution">
    <text evidence="1">The sequence shown here is derived from an EMBL/GenBank/DDBJ whole genome shotgun (WGS) entry which is preliminary data.</text>
</comment>
<dbReference type="Proteomes" id="UP000499080">
    <property type="component" value="Unassembled WGS sequence"/>
</dbReference>
<reference evidence="1 2" key="1">
    <citation type="journal article" date="2019" name="Sci. Rep.">
        <title>Orb-weaving spider Araneus ventricosus genome elucidates the spidroin gene catalogue.</title>
        <authorList>
            <person name="Kono N."/>
            <person name="Nakamura H."/>
            <person name="Ohtoshi R."/>
            <person name="Moran D.A.P."/>
            <person name="Shinohara A."/>
            <person name="Yoshida Y."/>
            <person name="Fujiwara M."/>
            <person name="Mori M."/>
            <person name="Tomita M."/>
            <person name="Arakawa K."/>
        </authorList>
    </citation>
    <scope>NUCLEOTIDE SEQUENCE [LARGE SCALE GENOMIC DNA]</scope>
</reference>
<gene>
    <name evidence="1" type="ORF">AVEN_81254_1</name>
</gene>
<dbReference type="AlphaFoldDB" id="A0A4Y2HSB1"/>
<protein>
    <submittedName>
        <fullName evidence="1">Uncharacterized protein</fullName>
    </submittedName>
</protein>